<dbReference type="AlphaFoldDB" id="A0A420EEB5"/>
<evidence type="ECO:0000259" key="9">
    <source>
        <dbReference type="Pfam" id="PF13742"/>
    </source>
</evidence>
<dbReference type="Pfam" id="PF13742">
    <property type="entry name" value="tRNA_anti_2"/>
    <property type="match status" value="1"/>
</dbReference>
<protein>
    <recommendedName>
        <fullName evidence="5">Exodeoxyribonuclease 7 large subunit</fullName>
        <ecNumber evidence="5">3.1.11.6</ecNumber>
    </recommendedName>
    <alternativeName>
        <fullName evidence="5">Exodeoxyribonuclease VII large subunit</fullName>
        <shortName evidence="5">Exonuclease VII large subunit</shortName>
    </alternativeName>
</protein>
<dbReference type="HAMAP" id="MF_00378">
    <property type="entry name" value="Exonuc_7_L"/>
    <property type="match status" value="1"/>
</dbReference>
<proteinExistence type="inferred from homology"/>
<comment type="subcellular location">
    <subcellularLocation>
        <location evidence="5 6">Cytoplasm</location>
    </subcellularLocation>
</comment>
<dbReference type="CDD" id="cd04489">
    <property type="entry name" value="ExoVII_LU_OBF"/>
    <property type="match status" value="1"/>
</dbReference>
<evidence type="ECO:0000256" key="4">
    <source>
        <dbReference type="ARBA" id="ARBA00022839"/>
    </source>
</evidence>
<evidence type="ECO:0000256" key="5">
    <source>
        <dbReference type="HAMAP-Rule" id="MF_00378"/>
    </source>
</evidence>
<evidence type="ECO:0000313" key="11">
    <source>
        <dbReference type="Proteomes" id="UP000284395"/>
    </source>
</evidence>
<dbReference type="GO" id="GO:0005737">
    <property type="term" value="C:cytoplasm"/>
    <property type="evidence" value="ECO:0007669"/>
    <property type="project" value="UniProtKB-SubCell"/>
</dbReference>
<comment type="function">
    <text evidence="5">Bidirectionally degrades single-stranded DNA into large acid-insoluble oligonucleotides, which are then degraded further into small acid-soluble oligonucleotides.</text>
</comment>
<sequence length="509" mass="55227">MPGFPFDDNRSSGGLVAKGSHGDNAAPLSITEISGLLKRTVEDRFGHVKLRGELSGVKRAASGHLYCALKDEKAVIDGVMWRGSTQRLSFLPEDGIEVVASGKLTTYPGRSKYQIVIDQMEIAGEGALLALLEKTRKRLEAEGLFAAERKRRLPFIPQVIGVVTSPTGAVIRDILHRLADRFPSHVLVWPVMVQGQGAAEQVAEAVRGFGALPEDGKIPRPDLLIVARGGGSIEDLWSFNEEIVIRAIAESSIPVISAVGHETDTTLADFVADQRAPTPTAAAEIAVPVLRDLAATIGEFALRQKKCALRPVDLGRERLEARAGRLPKPESLLQQPVQRLDDLGERLRRGLADRAAQARSQLQSDPARLAVHMLERPVQEGRLRLEALGGRLGTGFRQAVQHGNGRLDRAGAGLRPALIRARIERSRGRLDSFARVLPQLDPEKPLERGFARVLSVDGQTITSQAQAVRETLLRLKFHDAEMEVATGSASVRKPARAPSASPPEQGDLF</sequence>
<feature type="compositionally biased region" description="Low complexity" evidence="7">
    <location>
        <begin position="488"/>
        <end position="503"/>
    </location>
</feature>
<dbReference type="GO" id="GO:0006308">
    <property type="term" value="P:DNA catabolic process"/>
    <property type="evidence" value="ECO:0007669"/>
    <property type="project" value="UniProtKB-UniRule"/>
</dbReference>
<dbReference type="Proteomes" id="UP000284395">
    <property type="component" value="Unassembled WGS sequence"/>
</dbReference>
<organism evidence="10 11">
    <name type="scientific">Altericroceibacterium spongiae</name>
    <dbReference type="NCBI Taxonomy" id="2320269"/>
    <lineage>
        <taxon>Bacteria</taxon>
        <taxon>Pseudomonadati</taxon>
        <taxon>Pseudomonadota</taxon>
        <taxon>Alphaproteobacteria</taxon>
        <taxon>Sphingomonadales</taxon>
        <taxon>Erythrobacteraceae</taxon>
        <taxon>Altericroceibacterium</taxon>
    </lineage>
</organism>
<reference evidence="10 11" key="1">
    <citation type="submission" date="2018-09" db="EMBL/GenBank/DDBJ databases">
        <title>Altererythrobacter spongiae sp. nov., isolated from a marine sponge.</title>
        <authorList>
            <person name="Zhuang L."/>
            <person name="Luo L."/>
        </authorList>
    </citation>
    <scope>NUCLEOTIDE SEQUENCE [LARGE SCALE GENOMIC DNA]</scope>
    <source>
        <strain evidence="10 11">HN-Y73</strain>
    </source>
</reference>
<keyword evidence="4 5" id="KW-0269">Exonuclease</keyword>
<evidence type="ECO:0000256" key="2">
    <source>
        <dbReference type="ARBA" id="ARBA00022722"/>
    </source>
</evidence>
<comment type="subunit">
    <text evidence="5">Heterooligomer composed of large and small subunits.</text>
</comment>
<dbReference type="InterPro" id="IPR020579">
    <property type="entry name" value="Exonuc_VII_lsu_C"/>
</dbReference>
<comment type="catalytic activity">
    <reaction evidence="5 6">
        <text>Exonucleolytic cleavage in either 5'- to 3'- or 3'- to 5'-direction to yield nucleoside 5'-phosphates.</text>
        <dbReference type="EC" id="3.1.11.6"/>
    </reaction>
</comment>
<feature type="domain" description="OB-fold nucleic acid binding" evidence="9">
    <location>
        <begin position="28"/>
        <end position="121"/>
    </location>
</feature>
<feature type="region of interest" description="Disordered" evidence="7">
    <location>
        <begin position="484"/>
        <end position="509"/>
    </location>
</feature>
<gene>
    <name evidence="5" type="primary">xseA</name>
    <name evidence="10" type="ORF">D6851_13335</name>
</gene>
<dbReference type="EC" id="3.1.11.6" evidence="5"/>
<keyword evidence="2 5" id="KW-0540">Nuclease</keyword>
<dbReference type="PANTHER" id="PTHR30008">
    <property type="entry name" value="EXODEOXYRIBONUCLEASE 7 LARGE SUBUNIT"/>
    <property type="match status" value="1"/>
</dbReference>
<dbReference type="GO" id="GO:0003676">
    <property type="term" value="F:nucleic acid binding"/>
    <property type="evidence" value="ECO:0007669"/>
    <property type="project" value="InterPro"/>
</dbReference>
<keyword evidence="11" id="KW-1185">Reference proteome</keyword>
<feature type="domain" description="Exonuclease VII large subunit C-terminal" evidence="8">
    <location>
        <begin position="144"/>
        <end position="484"/>
    </location>
</feature>
<keyword evidence="3 5" id="KW-0378">Hydrolase</keyword>
<dbReference type="OrthoDB" id="9802795at2"/>
<dbReference type="EMBL" id="RAPF01000007">
    <property type="protein sequence ID" value="RKF19002.1"/>
    <property type="molecule type" value="Genomic_DNA"/>
</dbReference>
<dbReference type="PANTHER" id="PTHR30008:SF0">
    <property type="entry name" value="EXODEOXYRIBONUCLEASE 7 LARGE SUBUNIT"/>
    <property type="match status" value="1"/>
</dbReference>
<dbReference type="GO" id="GO:0008855">
    <property type="term" value="F:exodeoxyribonuclease VII activity"/>
    <property type="evidence" value="ECO:0007669"/>
    <property type="project" value="UniProtKB-UniRule"/>
</dbReference>
<keyword evidence="1 5" id="KW-0963">Cytoplasm</keyword>
<evidence type="ECO:0000256" key="7">
    <source>
        <dbReference type="SAM" id="MobiDB-lite"/>
    </source>
</evidence>
<name>A0A420EEB5_9SPHN</name>
<dbReference type="InterPro" id="IPR003753">
    <property type="entry name" value="Exonuc_VII_L"/>
</dbReference>
<dbReference type="Pfam" id="PF02601">
    <property type="entry name" value="Exonuc_VII_L"/>
    <property type="match status" value="1"/>
</dbReference>
<evidence type="ECO:0000256" key="3">
    <source>
        <dbReference type="ARBA" id="ARBA00022801"/>
    </source>
</evidence>
<dbReference type="RefSeq" id="WP_120325398.1">
    <property type="nucleotide sequence ID" value="NZ_RAPF01000007.1"/>
</dbReference>
<accession>A0A420EEB5</accession>
<dbReference type="GO" id="GO:0009318">
    <property type="term" value="C:exodeoxyribonuclease VII complex"/>
    <property type="evidence" value="ECO:0007669"/>
    <property type="project" value="UniProtKB-UniRule"/>
</dbReference>
<comment type="similarity">
    <text evidence="5 6">Belongs to the XseA family.</text>
</comment>
<evidence type="ECO:0000256" key="1">
    <source>
        <dbReference type="ARBA" id="ARBA00022490"/>
    </source>
</evidence>
<evidence type="ECO:0000313" key="10">
    <source>
        <dbReference type="EMBL" id="RKF19002.1"/>
    </source>
</evidence>
<evidence type="ECO:0000259" key="8">
    <source>
        <dbReference type="Pfam" id="PF02601"/>
    </source>
</evidence>
<comment type="caution">
    <text evidence="10">The sequence shown here is derived from an EMBL/GenBank/DDBJ whole genome shotgun (WGS) entry which is preliminary data.</text>
</comment>
<dbReference type="InterPro" id="IPR025824">
    <property type="entry name" value="OB-fold_nuc-bd_dom"/>
</dbReference>
<dbReference type="NCBIfam" id="TIGR00237">
    <property type="entry name" value="xseA"/>
    <property type="match status" value="1"/>
</dbReference>
<evidence type="ECO:0000256" key="6">
    <source>
        <dbReference type="RuleBase" id="RU004355"/>
    </source>
</evidence>